<name>M5C062_THACB</name>
<dbReference type="PANTHER" id="PTHR15503:SF22">
    <property type="entry name" value="TRANSPOSON TY3-I GAG POLYPROTEIN"/>
    <property type="match status" value="1"/>
</dbReference>
<reference evidence="3 4" key="1">
    <citation type="journal article" date="2013" name="J. Biotechnol.">
        <title>Establishment and interpretation of the genome sequence of the phytopathogenic fungus Rhizoctonia solani AG1-IB isolate 7/3/14.</title>
        <authorList>
            <person name="Wibberg D.W."/>
            <person name="Jelonek L.J."/>
            <person name="Rupp O.R."/>
            <person name="Hennig M.H."/>
            <person name="Eikmeyer F.E."/>
            <person name="Goesmann A.G."/>
            <person name="Hartmann A.H."/>
            <person name="Borriss R.B."/>
            <person name="Grosch R.G."/>
            <person name="Puehler A.P."/>
            <person name="Schlueter A.S."/>
        </authorList>
    </citation>
    <scope>NUCLEOTIDE SEQUENCE [LARGE SCALE GENOMIC DNA]</scope>
    <source>
        <strain evidence="4">AG1-IB / isolate 7/3/14</strain>
    </source>
</reference>
<gene>
    <name evidence="3" type="ORF">BN14_06372</name>
</gene>
<proteinExistence type="predicted"/>
<dbReference type="AlphaFoldDB" id="M5C062"/>
<dbReference type="HOGENOM" id="CLU_049490_2_0_1"/>
<accession>M5C062</accession>
<feature type="region of interest" description="Disordered" evidence="1">
    <location>
        <begin position="505"/>
        <end position="535"/>
    </location>
</feature>
<feature type="region of interest" description="Disordered" evidence="1">
    <location>
        <begin position="259"/>
        <end position="281"/>
    </location>
</feature>
<dbReference type="InterPro" id="IPR005162">
    <property type="entry name" value="Retrotrans_gag_dom"/>
</dbReference>
<protein>
    <submittedName>
        <fullName evidence="3">Similar to pol polyprotein</fullName>
    </submittedName>
</protein>
<evidence type="ECO:0000259" key="2">
    <source>
        <dbReference type="Pfam" id="PF03732"/>
    </source>
</evidence>
<sequence>MSNVRSRKPSLASLGSRQGSPLISAVSLESTSNAPTTRTHAEYCPDFLWQRKDASKLDQLHKYIIGEDSSRSQPPALHQLLEKNTNHLINHLDCWKQTLLQEITQAVEDTIHGLLPVPAAPEPHPPSRRTFITVKDTPRAATGSGSSGNRDFLVPVKTGEETEEKGKKKVKLESPEPSRMWKLMHTPLSLGPPQVVVPDTAECPRSPIEQVITPHTSEDKGFIAAQPGETEEEKENRTMHNLATIMGRALSVPLQSTFRSLSQTPGPAQPKSKIPAPEKYDSKKGPAAKSFILDCKTYFFSNSSSFPLDHSRISFVLMNLKEGQPKKWGHIYLEKLLDGVHEPILESQDAFEAAFLCNWSNPAAAQVAERCLRDLKQSRAVSNYATDFRIIASELEWSDAALIATVRQGLKAEVRSKLIEFTLHQNITTLDKFISTACLIDDTLFEARRELRKDSNPSTSAPRPAQGRSGNFVSRSVQEPHQKAGECTKCGDKLHKWEECKNGWRLKSSERSKPESGKAAEVEELSPVPTVLGKV</sequence>
<dbReference type="EMBL" id="CAOJ01009641">
    <property type="protein sequence ID" value="CCO32315.1"/>
    <property type="molecule type" value="Genomic_DNA"/>
</dbReference>
<dbReference type="Pfam" id="PF03732">
    <property type="entry name" value="Retrotrans_gag"/>
    <property type="match status" value="1"/>
</dbReference>
<feature type="compositionally biased region" description="Basic and acidic residues" evidence="1">
    <location>
        <begin position="158"/>
        <end position="174"/>
    </location>
</feature>
<feature type="domain" description="Retrotransposon gag" evidence="2">
    <location>
        <begin position="327"/>
        <end position="411"/>
    </location>
</feature>
<evidence type="ECO:0000313" key="3">
    <source>
        <dbReference type="EMBL" id="CCO32315.1"/>
    </source>
</evidence>
<feature type="compositionally biased region" description="Polar residues" evidence="1">
    <location>
        <begin position="468"/>
        <end position="477"/>
    </location>
</feature>
<dbReference type="PANTHER" id="PTHR15503">
    <property type="entry name" value="LDOC1 RELATED"/>
    <property type="match status" value="1"/>
</dbReference>
<feature type="compositionally biased region" description="Basic and acidic residues" evidence="1">
    <location>
        <begin position="505"/>
        <end position="521"/>
    </location>
</feature>
<evidence type="ECO:0000256" key="1">
    <source>
        <dbReference type="SAM" id="MobiDB-lite"/>
    </source>
</evidence>
<feature type="region of interest" description="Disordered" evidence="1">
    <location>
        <begin position="137"/>
        <end position="174"/>
    </location>
</feature>
<comment type="caution">
    <text evidence="3">The sequence shown here is derived from an EMBL/GenBank/DDBJ whole genome shotgun (WGS) entry which is preliminary data.</text>
</comment>
<feature type="region of interest" description="Disordered" evidence="1">
    <location>
        <begin position="451"/>
        <end position="485"/>
    </location>
</feature>
<organism evidence="3 4">
    <name type="scientific">Thanatephorus cucumeris (strain AG1-IB / isolate 7/3/14)</name>
    <name type="common">Lettuce bottom rot fungus</name>
    <name type="synonym">Rhizoctonia solani</name>
    <dbReference type="NCBI Taxonomy" id="1108050"/>
    <lineage>
        <taxon>Eukaryota</taxon>
        <taxon>Fungi</taxon>
        <taxon>Dikarya</taxon>
        <taxon>Basidiomycota</taxon>
        <taxon>Agaricomycotina</taxon>
        <taxon>Agaricomycetes</taxon>
        <taxon>Cantharellales</taxon>
        <taxon>Ceratobasidiaceae</taxon>
        <taxon>Rhizoctonia</taxon>
        <taxon>Rhizoctonia solani AG-1</taxon>
    </lineage>
</organism>
<dbReference type="Proteomes" id="UP000012065">
    <property type="component" value="Unassembled WGS sequence"/>
</dbReference>
<evidence type="ECO:0000313" key="4">
    <source>
        <dbReference type="Proteomes" id="UP000012065"/>
    </source>
</evidence>
<dbReference type="InterPro" id="IPR032567">
    <property type="entry name" value="RTL1-rel"/>
</dbReference>